<evidence type="ECO:0000256" key="3">
    <source>
        <dbReference type="ARBA" id="ARBA00022705"/>
    </source>
</evidence>
<dbReference type="FunFam" id="2.40.50.140:FF:000117">
    <property type="entry name" value="Replication protein A subunit"/>
    <property type="match status" value="1"/>
</dbReference>
<accession>A0A2R5LE87</accession>
<feature type="domain" description="OB" evidence="13">
    <location>
        <begin position="194"/>
        <end position="275"/>
    </location>
</feature>
<evidence type="ECO:0000256" key="9">
    <source>
        <dbReference type="ARBA" id="ARBA00058595"/>
    </source>
</evidence>
<evidence type="ECO:0000259" key="14">
    <source>
        <dbReference type="Pfam" id="PF04057"/>
    </source>
</evidence>
<dbReference type="AlphaFoldDB" id="A0A2R5LE87"/>
<dbReference type="GO" id="GO:0005634">
    <property type="term" value="C:nucleus"/>
    <property type="evidence" value="ECO:0007669"/>
    <property type="project" value="UniProtKB-SubCell"/>
</dbReference>
<dbReference type="GO" id="GO:0008270">
    <property type="term" value="F:zinc ion binding"/>
    <property type="evidence" value="ECO:0007669"/>
    <property type="project" value="UniProtKB-KW"/>
</dbReference>
<evidence type="ECO:0000259" key="15">
    <source>
        <dbReference type="Pfam" id="PF08646"/>
    </source>
</evidence>
<evidence type="ECO:0000256" key="7">
    <source>
        <dbReference type="ARBA" id="ARBA00023125"/>
    </source>
</evidence>
<evidence type="ECO:0000313" key="17">
    <source>
        <dbReference type="EMBL" id="MBY07667.1"/>
    </source>
</evidence>
<keyword evidence="6 11" id="KW-0862">Zinc</keyword>
<dbReference type="NCBIfam" id="TIGR00617">
    <property type="entry name" value="rpa1"/>
    <property type="match status" value="1"/>
</dbReference>
<comment type="similarity">
    <text evidence="2 11">Belongs to the replication factor A protein 1 family.</text>
</comment>
<evidence type="ECO:0000256" key="8">
    <source>
        <dbReference type="ARBA" id="ARBA00023242"/>
    </source>
</evidence>
<dbReference type="PANTHER" id="PTHR47165:SF4">
    <property type="entry name" value="OS03G0429900 PROTEIN"/>
    <property type="match status" value="1"/>
</dbReference>
<dbReference type="Pfam" id="PF04057">
    <property type="entry name" value="Rep-A_N"/>
    <property type="match status" value="1"/>
</dbReference>
<keyword evidence="8 11" id="KW-0539">Nucleus</keyword>
<evidence type="ECO:0000256" key="2">
    <source>
        <dbReference type="ARBA" id="ARBA00005690"/>
    </source>
</evidence>
<feature type="domain" description="Replication factor A C-terminal" evidence="15">
    <location>
        <begin position="460"/>
        <end position="605"/>
    </location>
</feature>
<keyword evidence="7 11" id="KW-0238">DNA-binding</keyword>
<keyword evidence="3 11" id="KW-0235">DNA replication</keyword>
<evidence type="ECO:0000256" key="5">
    <source>
        <dbReference type="ARBA" id="ARBA00022771"/>
    </source>
</evidence>
<dbReference type="CDD" id="cd04475">
    <property type="entry name" value="RPA1_DBD_B"/>
    <property type="match status" value="1"/>
</dbReference>
<dbReference type="InterPro" id="IPR012340">
    <property type="entry name" value="NA-bd_OB-fold"/>
</dbReference>
<dbReference type="CDD" id="cd04476">
    <property type="entry name" value="RPA1_DBD_C"/>
    <property type="match status" value="1"/>
</dbReference>
<dbReference type="InterPro" id="IPR031657">
    <property type="entry name" value="REPA_OB_2"/>
</dbReference>
<evidence type="ECO:0000259" key="13">
    <source>
        <dbReference type="Pfam" id="PF01336"/>
    </source>
</evidence>
<dbReference type="InterPro" id="IPR013955">
    <property type="entry name" value="Rep_factor-A_C"/>
</dbReference>
<evidence type="ECO:0000256" key="1">
    <source>
        <dbReference type="ARBA" id="ARBA00004123"/>
    </source>
</evidence>
<comment type="subcellular location">
    <subcellularLocation>
        <location evidence="1 11">Nucleus</location>
    </subcellularLocation>
</comment>
<evidence type="ECO:0000256" key="12">
    <source>
        <dbReference type="SAM" id="MobiDB-lite"/>
    </source>
</evidence>
<dbReference type="CDD" id="cd04477">
    <property type="entry name" value="RPA1N"/>
    <property type="match status" value="1"/>
</dbReference>
<dbReference type="CDD" id="cd04474">
    <property type="entry name" value="RPA1_DBD_A"/>
    <property type="match status" value="1"/>
</dbReference>
<dbReference type="InterPro" id="IPR004591">
    <property type="entry name" value="Rfa1"/>
</dbReference>
<dbReference type="GO" id="GO:0006310">
    <property type="term" value="P:DNA recombination"/>
    <property type="evidence" value="ECO:0007669"/>
    <property type="project" value="InterPro"/>
</dbReference>
<dbReference type="Pfam" id="PF01336">
    <property type="entry name" value="tRNA_anti-codon"/>
    <property type="match status" value="1"/>
</dbReference>
<dbReference type="InterPro" id="IPR004365">
    <property type="entry name" value="NA-bd_OB_tRNA"/>
</dbReference>
<organism evidence="17">
    <name type="scientific">Ornithodoros turicata</name>
    <dbReference type="NCBI Taxonomy" id="34597"/>
    <lineage>
        <taxon>Eukaryota</taxon>
        <taxon>Metazoa</taxon>
        <taxon>Ecdysozoa</taxon>
        <taxon>Arthropoda</taxon>
        <taxon>Chelicerata</taxon>
        <taxon>Arachnida</taxon>
        <taxon>Acari</taxon>
        <taxon>Parasitiformes</taxon>
        <taxon>Ixodida</taxon>
        <taxon>Ixodoidea</taxon>
        <taxon>Argasidae</taxon>
        <taxon>Ornithodorinae</taxon>
        <taxon>Ornithodoros</taxon>
    </lineage>
</organism>
<dbReference type="FunFam" id="2.40.50.140:FF:000090">
    <property type="entry name" value="Replication protein A subunit"/>
    <property type="match status" value="1"/>
</dbReference>
<dbReference type="InterPro" id="IPR007199">
    <property type="entry name" value="Rep_factor-A_N"/>
</dbReference>
<evidence type="ECO:0000259" key="16">
    <source>
        <dbReference type="Pfam" id="PF16900"/>
    </source>
</evidence>
<comment type="function">
    <text evidence="9 11">As part of the heterotrimeric replication protein A complex (RPA/RP-A), binds and stabilizes single-stranded DNA intermediates, that form during DNA replication or upon DNA stress. It prevents their reannealing and in parallel, recruits and activates different proteins and complexes involved in DNA metabolism. Thereby, it plays an essential role both in DNA replication and the cellular response to DNA damage.</text>
</comment>
<comment type="subunit">
    <text evidence="10 11">Component of the heterotrimeric canonical replication protein A complex (RPA).</text>
</comment>
<dbReference type="InterPro" id="IPR047192">
    <property type="entry name" value="Euk_RPA1_DBD_C"/>
</dbReference>
<dbReference type="Pfam" id="PF08646">
    <property type="entry name" value="Rep_fac-A_C"/>
    <property type="match status" value="1"/>
</dbReference>
<keyword evidence="5 11" id="KW-0863">Zinc-finger</keyword>
<dbReference type="GO" id="GO:0006260">
    <property type="term" value="P:DNA replication"/>
    <property type="evidence" value="ECO:0007669"/>
    <property type="project" value="UniProtKB-KW"/>
</dbReference>
<feature type="region of interest" description="Disordered" evidence="12">
    <location>
        <begin position="131"/>
        <end position="173"/>
    </location>
</feature>
<evidence type="ECO:0000256" key="6">
    <source>
        <dbReference type="ARBA" id="ARBA00022833"/>
    </source>
</evidence>
<dbReference type="GO" id="GO:0006281">
    <property type="term" value="P:DNA repair"/>
    <property type="evidence" value="ECO:0007669"/>
    <property type="project" value="InterPro"/>
</dbReference>
<name>A0A2R5LE87_9ACAR</name>
<feature type="domain" description="Replication factor-A protein 1 N-terminal" evidence="14">
    <location>
        <begin position="5"/>
        <end position="101"/>
    </location>
</feature>
<dbReference type="PANTHER" id="PTHR47165">
    <property type="entry name" value="OS03G0429900 PROTEIN"/>
    <property type="match status" value="1"/>
</dbReference>
<sequence length="613" mass="67658">MGSPLTGGAVQRILDGELVDKPVLQVLNFKPIPGGSSERYRLLLSDGVMCHTYAMLGTQLNEKITSKEVEKFAVIQLDKYMCNTVNPEKKILIILELTVVAAGADVGSKIGNPVTNVPGVVAQQSAQAQQNVSAPAEAAAPQRPQQPTQFQFRGNTSSMSAPQRPQMSTGGSLQQTNGVVVFPISSLTPYQNKWTIRARVTNKSAIRTWSNSKGEGKLFSMDLLDESGEIRATAFNAECDRFYDVIEVNKVYYVSKANLKPANKNFTSIKNEFEMSFNSETHISPCDDSSSIPTVQFSFVPILKLQGMPRDTLVDVIGVCKSAGEVQTVIRRNTNQELKKRDIQLVDKTNTEISLTLWGTQAETFEAGEHPVVAIKGARISDFSGVSLSLIGSSMMQVNPDLPESHSLYGWYVNEGSSMESQSITVRGGAGGSLTGPGTVWKSLEQVKKENLGQGDKPDYFTTKASIAIVRKEKCLYKACPTEQCNKKVVDMENGFVRCEKCAQEFSNYKWRLLVSANLADFSDSQWVTCFGKEAEQLLGASAEELGSYFEMNNPRFEDIISDAAFKEFIFRLRVKMETYNDETRLKTSVVSLSPVNYVEHTQKLLKDIESMS</sequence>
<dbReference type="FunFam" id="2.40.50.140:FF:000064">
    <property type="entry name" value="Replication protein A subunit"/>
    <property type="match status" value="1"/>
</dbReference>
<evidence type="ECO:0000256" key="4">
    <source>
        <dbReference type="ARBA" id="ARBA00022723"/>
    </source>
</evidence>
<proteinExistence type="inferred from homology"/>
<dbReference type="EMBL" id="GGLE01003541">
    <property type="protein sequence ID" value="MBY07667.1"/>
    <property type="molecule type" value="Transcribed_RNA"/>
</dbReference>
<dbReference type="SUPFAM" id="SSF50249">
    <property type="entry name" value="Nucleic acid-binding proteins"/>
    <property type="match status" value="4"/>
</dbReference>
<feature type="domain" description="Replication protein A OB" evidence="16">
    <location>
        <begin position="303"/>
        <end position="399"/>
    </location>
</feature>
<feature type="compositionally biased region" description="Polar residues" evidence="12">
    <location>
        <begin position="152"/>
        <end position="173"/>
    </location>
</feature>
<evidence type="ECO:0000256" key="11">
    <source>
        <dbReference type="RuleBase" id="RU364130"/>
    </source>
</evidence>
<dbReference type="Pfam" id="PF16900">
    <property type="entry name" value="REPA_OB_2"/>
    <property type="match status" value="1"/>
</dbReference>
<feature type="compositionally biased region" description="Low complexity" evidence="12">
    <location>
        <begin position="131"/>
        <end position="151"/>
    </location>
</feature>
<dbReference type="Gene3D" id="2.40.50.140">
    <property type="entry name" value="Nucleic acid-binding proteins"/>
    <property type="match status" value="4"/>
</dbReference>
<keyword evidence="4 11" id="KW-0479">Metal-binding</keyword>
<reference evidence="17" key="1">
    <citation type="submission" date="2018-03" db="EMBL/GenBank/DDBJ databases">
        <title>The relapsing fever spirochete Borrelia turicatae persists in the highly oxidative environment of its soft-bodied tick vector.</title>
        <authorList>
            <person name="Bourret T.J."/>
            <person name="Boyle W.K."/>
            <person name="Valenzuela J.G."/>
            <person name="Oliveira F."/>
            <person name="Lopez J.E."/>
        </authorList>
    </citation>
    <scope>NUCLEOTIDE SEQUENCE</scope>
    <source>
        <strain evidence="17">Kansas strain/isolate</strain>
        <tissue evidence="17">Salivary glands</tissue>
    </source>
</reference>
<dbReference type="GO" id="GO:0003677">
    <property type="term" value="F:DNA binding"/>
    <property type="evidence" value="ECO:0007669"/>
    <property type="project" value="UniProtKB-KW"/>
</dbReference>
<dbReference type="FunFam" id="2.40.50.140:FF:000041">
    <property type="entry name" value="Replication protein A subunit"/>
    <property type="match status" value="1"/>
</dbReference>
<evidence type="ECO:0000256" key="10">
    <source>
        <dbReference type="ARBA" id="ARBA00062035"/>
    </source>
</evidence>
<protein>
    <recommendedName>
        <fullName evidence="11">Replication protein A subunit</fullName>
    </recommendedName>
</protein>